<feature type="region of interest" description="Disordered" evidence="1">
    <location>
        <begin position="1"/>
        <end position="56"/>
    </location>
</feature>
<evidence type="ECO:0000313" key="2">
    <source>
        <dbReference type="EMBL" id="MCE5166048.1"/>
    </source>
</evidence>
<sequence>MKVGPSEEPKNIPTQHPKGEWEGQSEFRLEGHGQEGGWQMGDPEESPEYDFSNSSTDPRHTLQLLMIHMCHLRIHLRLPPYTAAVAIRVPYEVDQRVRESFIAMTEEDYGDEKVDLQMLTIRDVDPREVLQNWTARQSLFQHES</sequence>
<proteinExistence type="predicted"/>
<accession>A0ABS8Y273</accession>
<feature type="compositionally biased region" description="Basic and acidic residues" evidence="1">
    <location>
        <begin position="1"/>
        <end position="10"/>
    </location>
</feature>
<evidence type="ECO:0000256" key="1">
    <source>
        <dbReference type="SAM" id="MobiDB-lite"/>
    </source>
</evidence>
<protein>
    <submittedName>
        <fullName evidence="2">Uncharacterized protein</fullName>
    </submittedName>
</protein>
<comment type="caution">
    <text evidence="2">The sequence shown here is derived from an EMBL/GenBank/DDBJ whole genome shotgun (WGS) entry which is preliminary data.</text>
</comment>
<evidence type="ECO:0000313" key="3">
    <source>
        <dbReference type="Proteomes" id="UP000823775"/>
    </source>
</evidence>
<reference evidence="2 3" key="1">
    <citation type="journal article" date="2021" name="BMC Genomics">
        <title>Datura genome reveals duplications of psychoactive alkaloid biosynthetic genes and high mutation rate following tissue culture.</title>
        <authorList>
            <person name="Rajewski A."/>
            <person name="Carter-House D."/>
            <person name="Stajich J."/>
            <person name="Litt A."/>
        </authorList>
    </citation>
    <scope>NUCLEOTIDE SEQUENCE [LARGE SCALE GENOMIC DNA]</scope>
    <source>
        <strain evidence="2">AR-01</strain>
    </source>
</reference>
<name>A0ABS8Y273_DATST</name>
<keyword evidence="3" id="KW-1185">Reference proteome</keyword>
<gene>
    <name evidence="2" type="ORF">HAX54_014310</name>
</gene>
<feature type="compositionally biased region" description="Basic and acidic residues" evidence="1">
    <location>
        <begin position="17"/>
        <end position="33"/>
    </location>
</feature>
<dbReference type="EMBL" id="JACEIK010018881">
    <property type="protein sequence ID" value="MCE5166048.1"/>
    <property type="molecule type" value="Genomic_DNA"/>
</dbReference>
<dbReference type="Proteomes" id="UP000823775">
    <property type="component" value="Unassembled WGS sequence"/>
</dbReference>
<organism evidence="2 3">
    <name type="scientific">Datura stramonium</name>
    <name type="common">Jimsonweed</name>
    <name type="synonym">Common thornapple</name>
    <dbReference type="NCBI Taxonomy" id="4076"/>
    <lineage>
        <taxon>Eukaryota</taxon>
        <taxon>Viridiplantae</taxon>
        <taxon>Streptophyta</taxon>
        <taxon>Embryophyta</taxon>
        <taxon>Tracheophyta</taxon>
        <taxon>Spermatophyta</taxon>
        <taxon>Magnoliopsida</taxon>
        <taxon>eudicotyledons</taxon>
        <taxon>Gunneridae</taxon>
        <taxon>Pentapetalae</taxon>
        <taxon>asterids</taxon>
        <taxon>lamiids</taxon>
        <taxon>Solanales</taxon>
        <taxon>Solanaceae</taxon>
        <taxon>Solanoideae</taxon>
        <taxon>Datureae</taxon>
        <taxon>Datura</taxon>
    </lineage>
</organism>